<reference evidence="2" key="1">
    <citation type="journal article" date="2005" name="PLoS Biol.">
        <title>The genomes of Oryza sativa: a history of duplications.</title>
        <authorList>
            <person name="Yu J."/>
            <person name="Wang J."/>
            <person name="Lin W."/>
            <person name="Li S."/>
            <person name="Li H."/>
            <person name="Zhou J."/>
            <person name="Ni P."/>
            <person name="Dong W."/>
            <person name="Hu S."/>
            <person name="Zeng C."/>
            <person name="Zhang J."/>
            <person name="Zhang Y."/>
            <person name="Li R."/>
            <person name="Xu Z."/>
            <person name="Li S."/>
            <person name="Li X."/>
            <person name="Zheng H."/>
            <person name="Cong L."/>
            <person name="Lin L."/>
            <person name="Yin J."/>
            <person name="Geng J."/>
            <person name="Li G."/>
            <person name="Shi J."/>
            <person name="Liu J."/>
            <person name="Lv H."/>
            <person name="Li J."/>
            <person name="Wang J."/>
            <person name="Deng Y."/>
            <person name="Ran L."/>
            <person name="Shi X."/>
            <person name="Wang X."/>
            <person name="Wu Q."/>
            <person name="Li C."/>
            <person name="Ren X."/>
            <person name="Wang J."/>
            <person name="Wang X."/>
            <person name="Li D."/>
            <person name="Liu D."/>
            <person name="Zhang X."/>
            <person name="Ji Z."/>
            <person name="Zhao W."/>
            <person name="Sun Y."/>
            <person name="Zhang Z."/>
            <person name="Bao J."/>
            <person name="Han Y."/>
            <person name="Dong L."/>
            <person name="Ji J."/>
            <person name="Chen P."/>
            <person name="Wu S."/>
            <person name="Liu J."/>
            <person name="Xiao Y."/>
            <person name="Bu D."/>
            <person name="Tan J."/>
            <person name="Yang L."/>
            <person name="Ye C."/>
            <person name="Zhang J."/>
            <person name="Xu J."/>
            <person name="Zhou Y."/>
            <person name="Yu Y."/>
            <person name="Zhang B."/>
            <person name="Zhuang S."/>
            <person name="Wei H."/>
            <person name="Liu B."/>
            <person name="Lei M."/>
            <person name="Yu H."/>
            <person name="Li Y."/>
            <person name="Xu H."/>
            <person name="Wei S."/>
            <person name="He X."/>
            <person name="Fang L."/>
            <person name="Zhang Z."/>
            <person name="Zhang Y."/>
            <person name="Huang X."/>
            <person name="Su Z."/>
            <person name="Tong W."/>
            <person name="Li J."/>
            <person name="Tong Z."/>
            <person name="Li S."/>
            <person name="Ye J."/>
            <person name="Wang L."/>
            <person name="Fang L."/>
            <person name="Lei T."/>
            <person name="Chen C."/>
            <person name="Chen H."/>
            <person name="Xu Z."/>
            <person name="Li H."/>
            <person name="Huang H."/>
            <person name="Zhang F."/>
            <person name="Xu H."/>
            <person name="Li N."/>
            <person name="Zhao C."/>
            <person name="Li S."/>
            <person name="Dong L."/>
            <person name="Huang Y."/>
            <person name="Li L."/>
            <person name="Xi Y."/>
            <person name="Qi Q."/>
            <person name="Li W."/>
            <person name="Zhang B."/>
            <person name="Hu W."/>
            <person name="Zhang Y."/>
            <person name="Tian X."/>
            <person name="Jiao Y."/>
            <person name="Liang X."/>
            <person name="Jin J."/>
            <person name="Gao L."/>
            <person name="Zheng W."/>
            <person name="Hao B."/>
            <person name="Liu S."/>
            <person name="Wang W."/>
            <person name="Yuan L."/>
            <person name="Cao M."/>
            <person name="McDermott J."/>
            <person name="Samudrala R."/>
            <person name="Wang J."/>
            <person name="Wong G.K."/>
            <person name="Yang H."/>
        </authorList>
    </citation>
    <scope>NUCLEOTIDE SEQUENCE [LARGE SCALE GENOMIC DNA]</scope>
</reference>
<name>B9FUD7_ORYSJ</name>
<protein>
    <submittedName>
        <fullName evidence="2">Uncharacterized protein</fullName>
    </submittedName>
</protein>
<accession>B9FUD7</accession>
<reference evidence="2" key="2">
    <citation type="submission" date="2008-12" db="EMBL/GenBank/DDBJ databases">
        <title>Improved gene annotation of the rice (Oryza sativa) genomes.</title>
        <authorList>
            <person name="Wang J."/>
            <person name="Li R."/>
            <person name="Fan W."/>
            <person name="Huang Q."/>
            <person name="Zhang J."/>
            <person name="Zhou Y."/>
            <person name="Hu Y."/>
            <person name="Zi S."/>
            <person name="Li J."/>
            <person name="Ni P."/>
            <person name="Zheng H."/>
            <person name="Zhang Y."/>
            <person name="Zhao M."/>
            <person name="Hao Q."/>
            <person name="McDermott J."/>
            <person name="Samudrala R."/>
            <person name="Kristiansen K."/>
            <person name="Wong G.K.-S."/>
        </authorList>
    </citation>
    <scope>NUCLEOTIDE SEQUENCE</scope>
</reference>
<gene>
    <name evidence="2" type="ORF">OsJ_25236</name>
</gene>
<dbReference type="Proteomes" id="UP000007752">
    <property type="component" value="Chromosome 7"/>
</dbReference>
<evidence type="ECO:0000313" key="2">
    <source>
        <dbReference type="EMBL" id="EEE67644.1"/>
    </source>
</evidence>
<proteinExistence type="predicted"/>
<dbReference type="EMBL" id="CM000144">
    <property type="protein sequence ID" value="EEE67644.1"/>
    <property type="molecule type" value="Genomic_DNA"/>
</dbReference>
<dbReference type="AlphaFoldDB" id="B9FUD7"/>
<sequence>MARQCGSEEQLGRHAAEATGQTAVGDGGEGRARRGARGSWRRRRLATGASSWLLGGRGRRRSGLRRRRLASVATVTAAVAVDGGDVGGCGLLASSVSMSKPQVQLSSCYCCGCTDTDRRIWERMVAYVATHTFCLAMQLPLPMHGFLGPTVGEMVERQPRQIRQLMTRHFVASLML</sequence>
<evidence type="ECO:0000256" key="1">
    <source>
        <dbReference type="SAM" id="MobiDB-lite"/>
    </source>
</evidence>
<feature type="compositionally biased region" description="Basic residues" evidence="1">
    <location>
        <begin position="33"/>
        <end position="42"/>
    </location>
</feature>
<feature type="region of interest" description="Disordered" evidence="1">
    <location>
        <begin position="1"/>
        <end position="42"/>
    </location>
</feature>
<organism evidence="2">
    <name type="scientific">Oryza sativa subsp. japonica</name>
    <name type="common">Rice</name>
    <dbReference type="NCBI Taxonomy" id="39947"/>
    <lineage>
        <taxon>Eukaryota</taxon>
        <taxon>Viridiplantae</taxon>
        <taxon>Streptophyta</taxon>
        <taxon>Embryophyta</taxon>
        <taxon>Tracheophyta</taxon>
        <taxon>Spermatophyta</taxon>
        <taxon>Magnoliopsida</taxon>
        <taxon>Liliopsida</taxon>
        <taxon>Poales</taxon>
        <taxon>Poaceae</taxon>
        <taxon>BOP clade</taxon>
        <taxon>Oryzoideae</taxon>
        <taxon>Oryzeae</taxon>
        <taxon>Oryzinae</taxon>
        <taxon>Oryza</taxon>
        <taxon>Oryza sativa</taxon>
    </lineage>
</organism>